<proteinExistence type="predicted"/>
<keyword evidence="4" id="KW-1185">Reference proteome</keyword>
<geneLocation type="plasmid" evidence="3">
    <name>pHAMBI540a</name>
</geneLocation>
<dbReference type="Pfam" id="PF13489">
    <property type="entry name" value="Methyltransf_23"/>
    <property type="match status" value="1"/>
</dbReference>
<dbReference type="GO" id="GO:0008168">
    <property type="term" value="F:methyltransferase activity"/>
    <property type="evidence" value="ECO:0007669"/>
    <property type="project" value="UniProtKB-KW"/>
</dbReference>
<dbReference type="Gene3D" id="3.40.50.150">
    <property type="entry name" value="Vaccinia Virus protein VP39"/>
    <property type="match status" value="1"/>
</dbReference>
<feature type="domain" description="C-methyltransferase" evidence="1">
    <location>
        <begin position="249"/>
        <end position="338"/>
    </location>
</feature>
<dbReference type="Proteomes" id="UP000028181">
    <property type="component" value="Plasmid pHAMBI540a"/>
</dbReference>
<dbReference type="KEGG" id="ngg:RG540_CH01780"/>
<dbReference type="Proteomes" id="UP000028181">
    <property type="component" value="Chromosome I"/>
</dbReference>
<dbReference type="OrthoDB" id="9815644at2"/>
<reference evidence="4" key="1">
    <citation type="journal article" date="2014" name="BMC Genomics">
        <title>Genome sequencing of two Neorhizobium galegae strains reveals a noeT gene responsible for the unusual acetylation of the nodulation factors.</title>
        <authorList>
            <person name="Osterman J."/>
            <person name="Marsh J."/>
            <person name="Laine P.K."/>
            <person name="Zeng Z."/>
            <person name="Alatalo E."/>
            <person name="Sullivan J.T."/>
            <person name="Young J.P."/>
            <person name="Thomas-Oates J."/>
            <person name="Paulin L."/>
            <person name="Lindstrom K."/>
        </authorList>
    </citation>
    <scope>NUCLEOTIDE SEQUENCE [LARGE SCALE GENOMIC DNA]</scope>
    <source>
        <strain evidence="4">HAMBI 540</strain>
    </source>
</reference>
<name>A0A068SZF5_NEOGA</name>
<dbReference type="AlphaFoldDB" id="A0A068SZF5"/>
<dbReference type="InterPro" id="IPR013691">
    <property type="entry name" value="MeTrfase_14"/>
</dbReference>
<dbReference type="Gene3D" id="3.40.50.720">
    <property type="entry name" value="NAD(P)-binding Rossmann-like Domain"/>
    <property type="match status" value="1"/>
</dbReference>
<dbReference type="RefSeq" id="WP_038583657.1">
    <property type="nucleotide sequence ID" value="NZ_HG938353.1"/>
</dbReference>
<keyword evidence="3" id="KW-0808">Transferase</keyword>
<evidence type="ECO:0000313" key="4">
    <source>
        <dbReference type="Proteomes" id="UP000028181"/>
    </source>
</evidence>
<geneLocation type="plasmid" evidence="4">
    <name>II</name>
</geneLocation>
<dbReference type="EMBL" id="HG938353">
    <property type="protein sequence ID" value="CDN46373.1"/>
    <property type="molecule type" value="Genomic_DNA"/>
</dbReference>
<evidence type="ECO:0000313" key="3">
    <source>
        <dbReference type="EMBL" id="CDN51229.1"/>
    </source>
</evidence>
<keyword evidence="3" id="KW-0489">Methyltransferase</keyword>
<accession>A0A068SZF5</accession>
<dbReference type="PATRIC" id="fig|1028800.3.peg.180"/>
<sequence length="353" mass="39882">MTTKDTLLLYEQPQLPTFQNRVYPTAAEAKNCAKGDIRLVQDMNTGLVYNDAFDPKLMDYDGNYNNEQGVSRHFHQHLEMVAGIVERTMGRENLVEVGCGKGLFLEMLLEKGFDLTGFDPTYEGTNPRVKRHYFEAGVDVQGDGLILRHVLEHIQSPYDFLVELCKANGGKGRIYIEVPCFDWIMEHRAWFDVFYEHVNYFRLADFHRIFGNVIESGRIFGGQYLYVVAELDSLQPPVREETDRVAFPADFTRTLGDRIAAGDSSAIWGGASKGVTFSLLKSRQGQPVDMVIDINPAKQGKFLPATGLMVQSPDQALAKLPHGSTIYVMNSNYLEEIRMLSHNAYTYVGIDNE</sequence>
<dbReference type="InterPro" id="IPR029063">
    <property type="entry name" value="SAM-dependent_MTases_sf"/>
</dbReference>
<dbReference type="GeneID" id="24260530"/>
<dbReference type="KEGG" id="ngg:RG540_PA05530"/>
<dbReference type="HOGENOM" id="CLU_050039_1_0_5"/>
<dbReference type="EMBL" id="HG938354">
    <property type="protein sequence ID" value="CDN51229.1"/>
    <property type="molecule type" value="Genomic_DNA"/>
</dbReference>
<organism evidence="3 4">
    <name type="scientific">Neorhizobium galegae bv. orientalis str. HAMBI 540</name>
    <dbReference type="NCBI Taxonomy" id="1028800"/>
    <lineage>
        <taxon>Bacteria</taxon>
        <taxon>Pseudomonadati</taxon>
        <taxon>Pseudomonadota</taxon>
        <taxon>Alphaproteobacteria</taxon>
        <taxon>Hyphomicrobiales</taxon>
        <taxon>Rhizobiaceae</taxon>
        <taxon>Rhizobium/Agrobacterium group</taxon>
        <taxon>Neorhizobium</taxon>
    </lineage>
</organism>
<keyword evidence="3" id="KW-0614">Plasmid</keyword>
<dbReference type="SUPFAM" id="SSF53335">
    <property type="entry name" value="S-adenosyl-L-methionine-dependent methyltransferases"/>
    <property type="match status" value="1"/>
</dbReference>
<evidence type="ECO:0000259" key="1">
    <source>
        <dbReference type="Pfam" id="PF08484"/>
    </source>
</evidence>
<dbReference type="eggNOG" id="COG2227">
    <property type="taxonomic scope" value="Bacteria"/>
</dbReference>
<dbReference type="Pfam" id="PF08484">
    <property type="entry name" value="Methyltransf_14"/>
    <property type="match status" value="1"/>
</dbReference>
<dbReference type="GO" id="GO:0032259">
    <property type="term" value="P:methylation"/>
    <property type="evidence" value="ECO:0007669"/>
    <property type="project" value="UniProtKB-KW"/>
</dbReference>
<evidence type="ECO:0000313" key="2">
    <source>
        <dbReference type="EMBL" id="CDN46373.1"/>
    </source>
</evidence>
<protein>
    <submittedName>
        <fullName evidence="3">Putative NDP-hexose methyltransferase protein</fullName>
    </submittedName>
</protein>
<gene>
    <name evidence="2" type="ORF">RG540_CH01780</name>
    <name evidence="3" type="ORF">RG540_PA05530</name>
</gene>